<protein>
    <submittedName>
        <fullName evidence="1">Uncharacterized protein</fullName>
    </submittedName>
</protein>
<name>A0A8T1URD9_9STRA</name>
<proteinExistence type="predicted"/>
<sequence length="59" mass="6718">CFIRLQVEEALLSLGSYSSPQFLRGSQLLRTSLLSFFKSIASPVATVPKYRYIFFNTPK</sequence>
<dbReference type="AlphaFoldDB" id="A0A8T1URD9"/>
<evidence type="ECO:0000313" key="2">
    <source>
        <dbReference type="Proteomes" id="UP000688947"/>
    </source>
</evidence>
<dbReference type="Proteomes" id="UP000688947">
    <property type="component" value="Unassembled WGS sequence"/>
</dbReference>
<accession>A0A8T1URD9</accession>
<organism evidence="1 2">
    <name type="scientific">Phytophthora cactorum</name>
    <dbReference type="NCBI Taxonomy" id="29920"/>
    <lineage>
        <taxon>Eukaryota</taxon>
        <taxon>Sar</taxon>
        <taxon>Stramenopiles</taxon>
        <taxon>Oomycota</taxon>
        <taxon>Peronosporomycetes</taxon>
        <taxon>Peronosporales</taxon>
        <taxon>Peronosporaceae</taxon>
        <taxon>Phytophthora</taxon>
    </lineage>
</organism>
<comment type="caution">
    <text evidence="1">The sequence shown here is derived from an EMBL/GenBank/DDBJ whole genome shotgun (WGS) entry which is preliminary data.</text>
</comment>
<gene>
    <name evidence="1" type="ORF">JG687_00005153</name>
</gene>
<evidence type="ECO:0000313" key="1">
    <source>
        <dbReference type="EMBL" id="KAG6965906.1"/>
    </source>
</evidence>
<feature type="non-terminal residue" evidence="1">
    <location>
        <position position="1"/>
    </location>
</feature>
<reference evidence="1" key="1">
    <citation type="submission" date="2021-01" db="EMBL/GenBank/DDBJ databases">
        <title>Phytophthora aleatoria, a newly-described species from Pinus radiata is distinct from Phytophthora cactorum isolates based on comparative genomics.</title>
        <authorList>
            <person name="Mcdougal R."/>
            <person name="Panda P."/>
            <person name="Williams N."/>
            <person name="Studholme D.J."/>
        </authorList>
    </citation>
    <scope>NUCLEOTIDE SEQUENCE</scope>
    <source>
        <strain evidence="1">NZFS 3830</strain>
    </source>
</reference>
<dbReference type="EMBL" id="JAENGZ010000191">
    <property type="protein sequence ID" value="KAG6965906.1"/>
    <property type="molecule type" value="Genomic_DNA"/>
</dbReference>